<evidence type="ECO:0000256" key="1">
    <source>
        <dbReference type="SAM" id="MobiDB-lite"/>
    </source>
</evidence>
<feature type="compositionally biased region" description="Low complexity" evidence="1">
    <location>
        <begin position="32"/>
        <end position="44"/>
    </location>
</feature>
<feature type="region of interest" description="Disordered" evidence="1">
    <location>
        <begin position="74"/>
        <end position="106"/>
    </location>
</feature>
<reference evidence="2" key="1">
    <citation type="journal article" date="2019" name="Sci. Rep.">
        <title>Draft genome of Tanacetum cinerariifolium, the natural source of mosquito coil.</title>
        <authorList>
            <person name="Yamashiro T."/>
            <person name="Shiraishi A."/>
            <person name="Satake H."/>
            <person name="Nakayama K."/>
        </authorList>
    </citation>
    <scope>NUCLEOTIDE SEQUENCE</scope>
</reference>
<protein>
    <submittedName>
        <fullName evidence="2">Uncharacterized protein</fullName>
    </submittedName>
</protein>
<name>A0A699QJL8_TANCI</name>
<feature type="region of interest" description="Disordered" evidence="1">
    <location>
        <begin position="1"/>
        <end position="44"/>
    </location>
</feature>
<organism evidence="2">
    <name type="scientific">Tanacetum cinerariifolium</name>
    <name type="common">Dalmatian daisy</name>
    <name type="synonym">Chrysanthemum cinerariifolium</name>
    <dbReference type="NCBI Taxonomy" id="118510"/>
    <lineage>
        <taxon>Eukaryota</taxon>
        <taxon>Viridiplantae</taxon>
        <taxon>Streptophyta</taxon>
        <taxon>Embryophyta</taxon>
        <taxon>Tracheophyta</taxon>
        <taxon>Spermatophyta</taxon>
        <taxon>Magnoliopsida</taxon>
        <taxon>eudicotyledons</taxon>
        <taxon>Gunneridae</taxon>
        <taxon>Pentapetalae</taxon>
        <taxon>asterids</taxon>
        <taxon>campanulids</taxon>
        <taxon>Asterales</taxon>
        <taxon>Asteraceae</taxon>
        <taxon>Asteroideae</taxon>
        <taxon>Anthemideae</taxon>
        <taxon>Anthemidinae</taxon>
        <taxon>Tanacetum</taxon>
    </lineage>
</organism>
<comment type="caution">
    <text evidence="2">The sequence shown here is derived from an EMBL/GenBank/DDBJ whole genome shotgun (WGS) entry which is preliminary data.</text>
</comment>
<gene>
    <name evidence="2" type="ORF">Tci_838264</name>
</gene>
<feature type="non-terminal residue" evidence="2">
    <location>
        <position position="1"/>
    </location>
</feature>
<sequence length="106" mass="11162">RYPAAGFAGPRQARQPGVARRSQRNQQDRWTGQRGYAATGRATARARPAGVPALLQLAGRVSGPAALLPILDDSDSIRNHGGNGSPATALRYPVRAGDGQRPCDYG</sequence>
<dbReference type="EMBL" id="BKCJ011010439">
    <property type="protein sequence ID" value="GFC66294.1"/>
    <property type="molecule type" value="Genomic_DNA"/>
</dbReference>
<proteinExistence type="predicted"/>
<evidence type="ECO:0000313" key="2">
    <source>
        <dbReference type="EMBL" id="GFC66294.1"/>
    </source>
</evidence>
<dbReference type="AlphaFoldDB" id="A0A699QJL8"/>
<accession>A0A699QJL8</accession>